<evidence type="ECO:0000256" key="7">
    <source>
        <dbReference type="RuleBase" id="RU003994"/>
    </source>
</evidence>
<dbReference type="CDD" id="cd00948">
    <property type="entry name" value="FBP_aldolase_I_a"/>
    <property type="match status" value="1"/>
</dbReference>
<dbReference type="PROSITE" id="PS00158">
    <property type="entry name" value="ALDOLASE_CLASS_I"/>
    <property type="match status" value="1"/>
</dbReference>
<dbReference type="GO" id="GO:0006096">
    <property type="term" value="P:glycolytic process"/>
    <property type="evidence" value="ECO:0007669"/>
    <property type="project" value="UniProtKB-UniPathway"/>
</dbReference>
<reference evidence="9" key="1">
    <citation type="submission" date="2020-11" db="EMBL/GenBank/DDBJ databases">
        <authorList>
            <person name="Tran Van P."/>
        </authorList>
    </citation>
    <scope>NUCLEOTIDE SEQUENCE</scope>
</reference>
<keyword evidence="4 7" id="KW-0324">Glycolysis</keyword>
<evidence type="ECO:0000256" key="5">
    <source>
        <dbReference type="ARBA" id="ARBA00023239"/>
    </source>
</evidence>
<gene>
    <name evidence="9" type="ORF">TBIB3V08_LOCUS2954</name>
</gene>
<evidence type="ECO:0000256" key="3">
    <source>
        <dbReference type="ARBA" id="ARBA00013068"/>
    </source>
</evidence>
<name>A0A7R9ESD0_9NEOP</name>
<evidence type="ECO:0000256" key="2">
    <source>
        <dbReference type="ARBA" id="ARBA00010387"/>
    </source>
</evidence>
<evidence type="ECO:0000256" key="1">
    <source>
        <dbReference type="ARBA" id="ARBA00004714"/>
    </source>
</evidence>
<organism evidence="9">
    <name type="scientific">Timema bartmani</name>
    <dbReference type="NCBI Taxonomy" id="61472"/>
    <lineage>
        <taxon>Eukaryota</taxon>
        <taxon>Metazoa</taxon>
        <taxon>Ecdysozoa</taxon>
        <taxon>Arthropoda</taxon>
        <taxon>Hexapoda</taxon>
        <taxon>Insecta</taxon>
        <taxon>Pterygota</taxon>
        <taxon>Neoptera</taxon>
        <taxon>Polyneoptera</taxon>
        <taxon>Phasmatodea</taxon>
        <taxon>Timematodea</taxon>
        <taxon>Timematoidea</taxon>
        <taxon>Timematidae</taxon>
        <taxon>Timema</taxon>
    </lineage>
</organism>
<dbReference type="Gene3D" id="3.20.20.70">
    <property type="entry name" value="Aldolase class I"/>
    <property type="match status" value="2"/>
</dbReference>
<dbReference type="PANTHER" id="PTHR11627">
    <property type="entry name" value="FRUCTOSE-BISPHOSPHATE ALDOLASE"/>
    <property type="match status" value="1"/>
</dbReference>
<sequence>MGAHHSGPEKFHNWRRVDFDTTIEMTTYFNYPPPALQEELKKIANAIVAPGKGILAADESTATIGKRFAGIGAENSEENRRLYRQLLFSTDKVIGENISGVILFHETLYQTAVDGTPFTTLLNERGIIPGIKVDKGVVDLFCSEGEVTTQGLDDLDKRCAQYKKDGCHFAKWRCVLKITKNTPSYQAILENANVLARYASICQTNGLVPIVEPEVKENLPLSRRQPSNCLDDNLPTVSTTTFQLSRRQPSNCLDDNLPTVSTTTFQLSRRQPSNYLNDNLCLQILPDGDHDLDRAQKVTETVLAAVYKALNDHHVYLEGTLLKPNMVTAGQSCPTKFSAQDIAKATVTALNRTVPAAVAGVTFLSGGQSEEEASVNLDAINKFNGKKPWPLTFSYGRALQASVLKAWGGKPENVKAAQEELLKRSKANGQAALGKYDAGSVAGKAAGEGLFIKDHAY</sequence>
<dbReference type="InterPro" id="IPR013785">
    <property type="entry name" value="Aldolase_TIM"/>
</dbReference>
<proteinExistence type="inferred from homology"/>
<dbReference type="SUPFAM" id="SSF51569">
    <property type="entry name" value="Aldolase"/>
    <property type="match status" value="2"/>
</dbReference>
<accession>A0A7R9ESD0</accession>
<evidence type="ECO:0000256" key="6">
    <source>
        <dbReference type="ARBA" id="ARBA00023270"/>
    </source>
</evidence>
<dbReference type="GO" id="GO:0004332">
    <property type="term" value="F:fructose-bisphosphate aldolase activity"/>
    <property type="evidence" value="ECO:0007669"/>
    <property type="project" value="UniProtKB-EC"/>
</dbReference>
<evidence type="ECO:0000256" key="8">
    <source>
        <dbReference type="RuleBase" id="RU004257"/>
    </source>
</evidence>
<dbReference type="EC" id="4.1.2.13" evidence="3 7"/>
<dbReference type="UniPathway" id="UPA00109">
    <property type="reaction ID" value="UER00183"/>
</dbReference>
<dbReference type="InterPro" id="IPR029768">
    <property type="entry name" value="Aldolase_I_AS"/>
</dbReference>
<protein>
    <recommendedName>
        <fullName evidence="3 7">Fructose-bisphosphate aldolase</fullName>
        <ecNumber evidence="3 7">4.1.2.13</ecNumber>
    </recommendedName>
</protein>
<comment type="similarity">
    <text evidence="2 7">Belongs to the class I fructose-bisphosphate aldolase family.</text>
</comment>
<comment type="catalytic activity">
    <reaction evidence="7">
        <text>beta-D-fructose 1,6-bisphosphate = D-glyceraldehyde 3-phosphate + dihydroxyacetone phosphate</text>
        <dbReference type="Rhea" id="RHEA:14729"/>
        <dbReference type="ChEBI" id="CHEBI:32966"/>
        <dbReference type="ChEBI" id="CHEBI:57642"/>
        <dbReference type="ChEBI" id="CHEBI:59776"/>
        <dbReference type="EC" id="4.1.2.13"/>
    </reaction>
</comment>
<keyword evidence="6" id="KW-0704">Schiff base</keyword>
<comment type="pathway">
    <text evidence="1 8">Carbohydrate degradation; glycolysis; D-glyceraldehyde 3-phosphate and glycerone phosphate from D-glucose: step 4/4.</text>
</comment>
<evidence type="ECO:0000256" key="4">
    <source>
        <dbReference type="ARBA" id="ARBA00023152"/>
    </source>
</evidence>
<dbReference type="AlphaFoldDB" id="A0A7R9ESD0"/>
<dbReference type="EMBL" id="OD564978">
    <property type="protein sequence ID" value="CAD7440442.1"/>
    <property type="molecule type" value="Genomic_DNA"/>
</dbReference>
<dbReference type="Pfam" id="PF00274">
    <property type="entry name" value="Glycolytic"/>
    <property type="match status" value="2"/>
</dbReference>
<dbReference type="InterPro" id="IPR000741">
    <property type="entry name" value="FBA_I"/>
</dbReference>
<evidence type="ECO:0000313" key="9">
    <source>
        <dbReference type="EMBL" id="CAD7440442.1"/>
    </source>
</evidence>
<keyword evidence="5 7" id="KW-0456">Lyase</keyword>